<dbReference type="PRINTS" id="PR00081">
    <property type="entry name" value="GDHRDH"/>
</dbReference>
<dbReference type="NCBIfam" id="NF009467">
    <property type="entry name" value="PRK12826.1-3"/>
    <property type="match status" value="1"/>
</dbReference>
<dbReference type="SUPFAM" id="SSF51735">
    <property type="entry name" value="NAD(P)-binding Rossmann-fold domains"/>
    <property type="match status" value="1"/>
</dbReference>
<keyword evidence="6" id="KW-1185">Reference proteome</keyword>
<dbReference type="InterPro" id="IPR020904">
    <property type="entry name" value="Sc_DH/Rdtase_CS"/>
</dbReference>
<evidence type="ECO:0000256" key="1">
    <source>
        <dbReference type="ARBA" id="ARBA00006484"/>
    </source>
</evidence>
<name>A0AA37UV54_9MYCO</name>
<evidence type="ECO:0000313" key="5">
    <source>
        <dbReference type="EMBL" id="GKU73927.1"/>
    </source>
</evidence>
<dbReference type="Pfam" id="PF13561">
    <property type="entry name" value="adh_short_C2"/>
    <property type="match status" value="1"/>
</dbReference>
<dbReference type="EMBL" id="BFCH01000036">
    <property type="protein sequence ID" value="GBG40674.1"/>
    <property type="molecule type" value="Genomic_DNA"/>
</dbReference>
<dbReference type="EMBL" id="BQYH01000027">
    <property type="protein sequence ID" value="GKU73927.1"/>
    <property type="molecule type" value="Genomic_DNA"/>
</dbReference>
<evidence type="ECO:0000313" key="7">
    <source>
        <dbReference type="Proteomes" id="UP001139505"/>
    </source>
</evidence>
<gene>
    <name evidence="4" type="ORF">MmonteBS_50460</name>
    <name evidence="5" type="ORF">NJB18185_36980</name>
</gene>
<dbReference type="PANTHER" id="PTHR42760">
    <property type="entry name" value="SHORT-CHAIN DEHYDROGENASES/REDUCTASES FAMILY MEMBER"/>
    <property type="match status" value="1"/>
</dbReference>
<dbReference type="PRINTS" id="PR00080">
    <property type="entry name" value="SDRFAMILY"/>
</dbReference>
<dbReference type="PANTHER" id="PTHR42760:SF133">
    <property type="entry name" value="3-OXOACYL-[ACYL-CARRIER-PROTEIN] REDUCTASE"/>
    <property type="match status" value="1"/>
</dbReference>
<dbReference type="InterPro" id="IPR023985">
    <property type="entry name" value="SDR_subfam_1"/>
</dbReference>
<evidence type="ECO:0000313" key="6">
    <source>
        <dbReference type="Proteomes" id="UP000245060"/>
    </source>
</evidence>
<accession>A0AA37UV54</accession>
<evidence type="ECO:0000256" key="3">
    <source>
        <dbReference type="ARBA" id="ARBA00023027"/>
    </source>
</evidence>
<keyword evidence="3" id="KW-0520">NAD</keyword>
<dbReference type="Proteomes" id="UP001139505">
    <property type="component" value="Unassembled WGS sequence"/>
</dbReference>
<dbReference type="NCBIfam" id="TIGR03971">
    <property type="entry name" value="SDR_subfam_1"/>
    <property type="match status" value="1"/>
</dbReference>
<dbReference type="FunFam" id="3.40.50.720:FF:000084">
    <property type="entry name" value="Short-chain dehydrogenase reductase"/>
    <property type="match status" value="1"/>
</dbReference>
<comment type="similarity">
    <text evidence="1">Belongs to the short-chain dehydrogenases/reductases (SDR) family.</text>
</comment>
<reference evidence="4" key="1">
    <citation type="journal article" date="2018" name="Genome Announc.">
        <title>Draft Genome Sequence of Mycobacterium montefiorense Isolated from Japanese Black Salamander (Hynobius nigrescens).</title>
        <authorList>
            <person name="Fukano H."/>
            <person name="Yoshida M."/>
            <person name="Shimizu A."/>
            <person name="Iwao H."/>
            <person name="Katayama Y."/>
            <person name="Omatsu T."/>
            <person name="Mizutani T."/>
            <person name="Kurata O."/>
            <person name="Wada S."/>
            <person name="Hoshino Y."/>
        </authorList>
    </citation>
    <scope>NUCLEOTIDE SEQUENCE</scope>
    <source>
        <strain evidence="4">BS</strain>
    </source>
</reference>
<dbReference type="GO" id="GO:0016616">
    <property type="term" value="F:oxidoreductase activity, acting on the CH-OH group of donors, NAD or NADP as acceptor"/>
    <property type="evidence" value="ECO:0007669"/>
    <property type="project" value="TreeGrafter"/>
</dbReference>
<dbReference type="Proteomes" id="UP000245060">
    <property type="component" value="Unassembled WGS sequence"/>
</dbReference>
<reference evidence="6" key="2">
    <citation type="submission" date="2018-04" db="EMBL/GenBank/DDBJ databases">
        <title>Draft genome sequence of Mycobacterium montefiorense isolated from Japanese black salamander.</title>
        <authorList>
            <person name="Fukano H."/>
            <person name="Yoshida M."/>
            <person name="Shimizu A."/>
            <person name="Iwao H."/>
            <person name="Kurata O."/>
            <person name="Katayama Y."/>
            <person name="Omatsu T."/>
            <person name="Mizutani T."/>
            <person name="Wada S."/>
            <person name="Hoshino Y."/>
        </authorList>
    </citation>
    <scope>NUCLEOTIDE SEQUENCE [LARGE SCALE GENOMIC DNA]</scope>
    <source>
        <strain evidence="6">BS</strain>
    </source>
</reference>
<dbReference type="RefSeq" id="WP_108926177.1">
    <property type="nucleotide sequence ID" value="NZ_BFCH01000036.1"/>
</dbReference>
<keyword evidence="2" id="KW-0560">Oxidoreductase</keyword>
<dbReference type="InterPro" id="IPR036291">
    <property type="entry name" value="NAD(P)-bd_dom_sf"/>
</dbReference>
<dbReference type="PROSITE" id="PS00061">
    <property type="entry name" value="ADH_SHORT"/>
    <property type="match status" value="1"/>
</dbReference>
<protein>
    <submittedName>
        <fullName evidence="5">3-ketoacyl-ACP reductase</fullName>
    </submittedName>
</protein>
<dbReference type="AlphaFoldDB" id="A0AA37UV54"/>
<organism evidence="5 7">
    <name type="scientific">Mycobacterium montefiorense</name>
    <dbReference type="NCBI Taxonomy" id="154654"/>
    <lineage>
        <taxon>Bacteria</taxon>
        <taxon>Bacillati</taxon>
        <taxon>Actinomycetota</taxon>
        <taxon>Actinomycetes</taxon>
        <taxon>Mycobacteriales</taxon>
        <taxon>Mycobacteriaceae</taxon>
        <taxon>Mycobacterium</taxon>
        <taxon>Mycobacterium simiae complex</taxon>
    </lineage>
</organism>
<dbReference type="CDD" id="cd05233">
    <property type="entry name" value="SDR_c"/>
    <property type="match status" value="1"/>
</dbReference>
<comment type="caution">
    <text evidence="5">The sequence shown here is derived from an EMBL/GenBank/DDBJ whole genome shotgun (WGS) entry which is preliminary data.</text>
</comment>
<sequence length="274" mass="28508">MTTGSDSGSTGRAAGKRVLITGAARGMGRSHAVRLAEEGADLVLVDVCAPLAGLDYPLATEEDLAETARLVREHHRTALTYVADVRDGDAMKSVVNEAVSQLGGLDAAVANAGILTTGTWDTTTAEQWRLVTDVNLIGVWNTCAAAIPHLVERGGSLVNISSSAGIKGTPLHVPYTASKHGIVGMSLALANELAAQNIRVNTVHPTGVATGMAPPSLHEHIAARPDLLPIFLNALPAPLIEASDVSNAVLFLVSDESRYVTGLEFKVDAGVTIR</sequence>
<reference evidence="5" key="4">
    <citation type="submission" date="2022-04" db="EMBL/GenBank/DDBJ databases">
        <authorList>
            <person name="Komine T."/>
            <person name="Fukano H."/>
            <person name="Wada S."/>
        </authorList>
    </citation>
    <scope>NUCLEOTIDE SEQUENCE</scope>
    <source>
        <strain evidence="5">NJB18185</strain>
    </source>
</reference>
<proteinExistence type="inferred from homology"/>
<evidence type="ECO:0000313" key="4">
    <source>
        <dbReference type="EMBL" id="GBG40674.1"/>
    </source>
</evidence>
<dbReference type="InterPro" id="IPR002347">
    <property type="entry name" value="SDR_fam"/>
</dbReference>
<evidence type="ECO:0000256" key="2">
    <source>
        <dbReference type="ARBA" id="ARBA00023002"/>
    </source>
</evidence>
<dbReference type="Gene3D" id="3.40.50.720">
    <property type="entry name" value="NAD(P)-binding Rossmann-like Domain"/>
    <property type="match status" value="1"/>
</dbReference>
<reference evidence="5" key="3">
    <citation type="journal article" date="2022" name="Microbiol. Resour. Announc.">
        <title>Draft Genome Sequences of Eight Mycobacterium montefiorense Strains Isolated from Salamanders in Captivity.</title>
        <authorList>
            <person name="Komine T."/>
            <person name="Ihara H."/>
            <person name="Fukano H."/>
            <person name="Hoshino Y."/>
            <person name="Kurata O."/>
            <person name="Wada S."/>
        </authorList>
    </citation>
    <scope>NUCLEOTIDE SEQUENCE</scope>
    <source>
        <strain evidence="5">NJB18185</strain>
    </source>
</reference>